<keyword evidence="3" id="KW-1185">Reference proteome</keyword>
<dbReference type="InterPro" id="IPR002048">
    <property type="entry name" value="EF_hand_dom"/>
</dbReference>
<feature type="domain" description="EF-hand" evidence="1">
    <location>
        <begin position="119"/>
        <end position="154"/>
    </location>
</feature>
<dbReference type="EMBL" id="FNJB01000001">
    <property type="protein sequence ID" value="SDO01647.1"/>
    <property type="molecule type" value="Genomic_DNA"/>
</dbReference>
<name>A0A1H0G434_9PSEU</name>
<dbReference type="Pfam" id="PF13499">
    <property type="entry name" value="EF-hand_7"/>
    <property type="match status" value="1"/>
</dbReference>
<accession>A0A1H0G434</accession>
<dbReference type="RefSeq" id="WP_176926708.1">
    <property type="nucleotide sequence ID" value="NZ_FNDV01000003.1"/>
</dbReference>
<dbReference type="PROSITE" id="PS00018">
    <property type="entry name" value="EF_HAND_1"/>
    <property type="match status" value="1"/>
</dbReference>
<dbReference type="AlphaFoldDB" id="A0A1H0G434"/>
<reference evidence="3" key="1">
    <citation type="submission" date="2016-10" db="EMBL/GenBank/DDBJ databases">
        <authorList>
            <person name="Varghese N."/>
            <person name="Submissions S."/>
        </authorList>
    </citation>
    <scope>NUCLEOTIDE SEQUENCE [LARGE SCALE GENOMIC DNA]</scope>
    <source>
        <strain evidence="3">IBRC-M 10655</strain>
    </source>
</reference>
<dbReference type="Gene3D" id="1.10.238.10">
    <property type="entry name" value="EF-hand"/>
    <property type="match status" value="1"/>
</dbReference>
<dbReference type="SUPFAM" id="SSF47473">
    <property type="entry name" value="EF-hand"/>
    <property type="match status" value="1"/>
</dbReference>
<gene>
    <name evidence="2" type="ORF">SAMN05192558_101652</name>
</gene>
<evidence type="ECO:0000259" key="1">
    <source>
        <dbReference type="PROSITE" id="PS50222"/>
    </source>
</evidence>
<dbReference type="STRING" id="504798.SAMN05421871_103219"/>
<dbReference type="CDD" id="cd00051">
    <property type="entry name" value="EFh"/>
    <property type="match status" value="1"/>
</dbReference>
<sequence length="169" mass="18487">MATALQRRKISHVFTAMDTNRDGCLIESDFASIADRWVALGADRDRAEAVTSGWWATLLAASEAERVTVTEVLSVVDRLGEMTDAVVATAHTAFDAIDTNGDSAISAAEYRVLIEAWNGAPTDTDEIFPLLDLDQDGTISRDEFTAHWVEFWAGDDLDAPGTWVFGRFS</sequence>
<dbReference type="Proteomes" id="UP000199651">
    <property type="component" value="Unassembled WGS sequence"/>
</dbReference>
<organism evidence="2 3">
    <name type="scientific">Actinokineospora alba</name>
    <dbReference type="NCBI Taxonomy" id="504798"/>
    <lineage>
        <taxon>Bacteria</taxon>
        <taxon>Bacillati</taxon>
        <taxon>Actinomycetota</taxon>
        <taxon>Actinomycetes</taxon>
        <taxon>Pseudonocardiales</taxon>
        <taxon>Pseudonocardiaceae</taxon>
        <taxon>Actinokineospora</taxon>
    </lineage>
</organism>
<proteinExistence type="predicted"/>
<dbReference type="GO" id="GO:0005509">
    <property type="term" value="F:calcium ion binding"/>
    <property type="evidence" value="ECO:0007669"/>
    <property type="project" value="InterPro"/>
</dbReference>
<evidence type="ECO:0000313" key="3">
    <source>
        <dbReference type="Proteomes" id="UP000199651"/>
    </source>
</evidence>
<protein>
    <submittedName>
        <fullName evidence="2">Ca2+-binding protein, EF-hand superfamily</fullName>
    </submittedName>
</protein>
<evidence type="ECO:0000313" key="2">
    <source>
        <dbReference type="EMBL" id="SDO01647.1"/>
    </source>
</evidence>
<dbReference type="InterPro" id="IPR018247">
    <property type="entry name" value="EF_Hand_1_Ca_BS"/>
</dbReference>
<dbReference type="InterPro" id="IPR011992">
    <property type="entry name" value="EF-hand-dom_pair"/>
</dbReference>
<dbReference type="PROSITE" id="PS50222">
    <property type="entry name" value="EF_HAND_2"/>
    <property type="match status" value="1"/>
</dbReference>
<dbReference type="SMART" id="SM00054">
    <property type="entry name" value="EFh"/>
    <property type="match status" value="3"/>
</dbReference>